<dbReference type="RefSeq" id="WP_345515400.1">
    <property type="nucleotide sequence ID" value="NZ_BAAAXD010000031.1"/>
</dbReference>
<reference evidence="1 2" key="1">
    <citation type="submission" date="2024-09" db="EMBL/GenBank/DDBJ databases">
        <authorList>
            <person name="Sun Q."/>
            <person name="Mori K."/>
        </authorList>
    </citation>
    <scope>NUCLEOTIDE SEQUENCE [LARGE SCALE GENOMIC DNA]</scope>
    <source>
        <strain evidence="1 2">JCM 3331</strain>
    </source>
</reference>
<accession>A0ABV5REP0</accession>
<evidence type="ECO:0000313" key="1">
    <source>
        <dbReference type="EMBL" id="MFB9576335.1"/>
    </source>
</evidence>
<protein>
    <submittedName>
        <fullName evidence="1">Uncharacterized protein</fullName>
    </submittedName>
</protein>
<name>A0ABV5REP0_9ACTN</name>
<dbReference type="EMBL" id="JBHMCG010000129">
    <property type="protein sequence ID" value="MFB9576335.1"/>
    <property type="molecule type" value="Genomic_DNA"/>
</dbReference>
<sequence>MHENSRARTIGATLSIARFTIGVAEFGRPHQQLTGGHWYRDFGRGCRPGA</sequence>
<dbReference type="Proteomes" id="UP001589710">
    <property type="component" value="Unassembled WGS sequence"/>
</dbReference>
<evidence type="ECO:0000313" key="2">
    <source>
        <dbReference type="Proteomes" id="UP001589710"/>
    </source>
</evidence>
<gene>
    <name evidence="1" type="ORF">ACFFTL_29635</name>
</gene>
<organism evidence="1 2">
    <name type="scientific">Streptomyces yanii</name>
    <dbReference type="NCBI Taxonomy" id="78510"/>
    <lineage>
        <taxon>Bacteria</taxon>
        <taxon>Bacillati</taxon>
        <taxon>Actinomycetota</taxon>
        <taxon>Actinomycetes</taxon>
        <taxon>Kitasatosporales</taxon>
        <taxon>Streptomycetaceae</taxon>
        <taxon>Streptomyces</taxon>
    </lineage>
</organism>
<proteinExistence type="predicted"/>
<keyword evidence="2" id="KW-1185">Reference proteome</keyword>
<comment type="caution">
    <text evidence="1">The sequence shown here is derived from an EMBL/GenBank/DDBJ whole genome shotgun (WGS) entry which is preliminary data.</text>
</comment>